<organism evidence="7 8">
    <name type="scientific">Nitrospira tepida</name>
    <dbReference type="NCBI Taxonomy" id="2973512"/>
    <lineage>
        <taxon>Bacteria</taxon>
        <taxon>Pseudomonadati</taxon>
        <taxon>Nitrospirota</taxon>
        <taxon>Nitrospiria</taxon>
        <taxon>Nitrospirales</taxon>
        <taxon>Nitrospiraceae</taxon>
        <taxon>Nitrospira</taxon>
    </lineage>
</organism>
<keyword evidence="4" id="KW-0472">Membrane</keyword>
<dbReference type="Proteomes" id="UP001179121">
    <property type="component" value="Chromosome"/>
</dbReference>
<evidence type="ECO:0000256" key="2">
    <source>
        <dbReference type="ARBA" id="ARBA00023054"/>
    </source>
</evidence>
<evidence type="ECO:0000256" key="3">
    <source>
        <dbReference type="SAM" id="Coils"/>
    </source>
</evidence>
<dbReference type="Gene3D" id="2.40.30.170">
    <property type="match status" value="1"/>
</dbReference>
<dbReference type="InterPro" id="IPR058624">
    <property type="entry name" value="MdtA-like_HH"/>
</dbReference>
<gene>
    <name evidence="7" type="ORF">DNFV4_04402</name>
</gene>
<dbReference type="SUPFAM" id="SSF111369">
    <property type="entry name" value="HlyD-like secretion proteins"/>
    <property type="match status" value="3"/>
</dbReference>
<evidence type="ECO:0000256" key="4">
    <source>
        <dbReference type="SAM" id="Phobius"/>
    </source>
</evidence>
<feature type="domain" description="Multidrug resistance protein MdtA-like alpha-helical hairpin" evidence="5">
    <location>
        <begin position="149"/>
        <end position="216"/>
    </location>
</feature>
<protein>
    <submittedName>
        <fullName evidence="7">HlyD family secretion protein</fullName>
    </submittedName>
</protein>
<keyword evidence="4" id="KW-1133">Transmembrane helix</keyword>
<comment type="subcellular location">
    <subcellularLocation>
        <location evidence="1">Cell envelope</location>
    </subcellularLocation>
</comment>
<keyword evidence="4" id="KW-0812">Transmembrane</keyword>
<dbReference type="InterPro" id="IPR058625">
    <property type="entry name" value="MdtA-like_BSH"/>
</dbReference>
<name>A0AA86T838_9BACT</name>
<dbReference type="PRINTS" id="PR01490">
    <property type="entry name" value="RTXTOXIND"/>
</dbReference>
<dbReference type="PANTHER" id="PTHR32347">
    <property type="entry name" value="EFFLUX SYSTEM COMPONENT YKNX-RELATED"/>
    <property type="match status" value="1"/>
</dbReference>
<keyword evidence="8" id="KW-1185">Reference proteome</keyword>
<reference evidence="7" key="1">
    <citation type="submission" date="2022-10" db="EMBL/GenBank/DDBJ databases">
        <authorList>
            <person name="Koch H."/>
        </authorList>
    </citation>
    <scope>NUCLEOTIDE SEQUENCE</scope>
    <source>
        <strain evidence="7">DNF</strain>
    </source>
</reference>
<evidence type="ECO:0000313" key="8">
    <source>
        <dbReference type="Proteomes" id="UP001179121"/>
    </source>
</evidence>
<proteinExistence type="predicted"/>
<dbReference type="AlphaFoldDB" id="A0AA86T838"/>
<evidence type="ECO:0000259" key="6">
    <source>
        <dbReference type="Pfam" id="PF25917"/>
    </source>
</evidence>
<dbReference type="KEGG" id="nti:DNFV4_04402"/>
<dbReference type="Pfam" id="PF25917">
    <property type="entry name" value="BSH_RND"/>
    <property type="match status" value="1"/>
</dbReference>
<feature type="domain" description="Multidrug resistance protein MdtA-like barrel-sandwich hybrid" evidence="6">
    <location>
        <begin position="71"/>
        <end position="287"/>
    </location>
</feature>
<dbReference type="PANTHER" id="PTHR32347:SF23">
    <property type="entry name" value="BLL5650 PROTEIN"/>
    <property type="match status" value="1"/>
</dbReference>
<dbReference type="Gene3D" id="2.40.50.100">
    <property type="match status" value="2"/>
</dbReference>
<feature type="transmembrane region" description="Helical" evidence="4">
    <location>
        <begin position="27"/>
        <end position="50"/>
    </location>
</feature>
<evidence type="ECO:0000313" key="7">
    <source>
        <dbReference type="EMBL" id="CAI4033960.1"/>
    </source>
</evidence>
<dbReference type="Pfam" id="PF25876">
    <property type="entry name" value="HH_MFP_RND"/>
    <property type="match status" value="1"/>
</dbReference>
<dbReference type="EMBL" id="OX365700">
    <property type="protein sequence ID" value="CAI4033960.1"/>
    <property type="molecule type" value="Genomic_DNA"/>
</dbReference>
<dbReference type="Gene3D" id="1.10.287.470">
    <property type="entry name" value="Helix hairpin bin"/>
    <property type="match status" value="1"/>
</dbReference>
<sequence>MPGCRSGKAFTGLSCDAIRIMNLRRGVLIIGLAIVLVGIGGAFLFGRGLWKAGLPEGLIQTNGRIEGDHLTVASKFPGRVQELLVREGHMVTAGQVMVRLDDVQTAARVDQARHAWEAIEAQVQAAHTTLAVLNLEVPLAIESAQSHVDQAKAELEKAKAVEQEARRDEQRFRNLLPDQAVARQQYDQASARWTVARNDVAAAQSGLAKATKELAQAELGWKRIRAKEEEIAALERQRDQAEAVLNEAQSILADLTILAPADGTVTTRMVDVGEVVAAGTPLFEVVDLDRLYLKAYVPEVLIGKVRLGLPARIYTDAFPEQPFDATVRYIASKAEFTPKEVQTPDERVKLIYAVKLYLAANPDHRLTPGLPADAIIRWKDEVAWTRPK</sequence>
<dbReference type="GO" id="GO:0030313">
    <property type="term" value="C:cell envelope"/>
    <property type="evidence" value="ECO:0007669"/>
    <property type="project" value="UniProtKB-SubCell"/>
</dbReference>
<keyword evidence="2 3" id="KW-0175">Coiled coil</keyword>
<feature type="coiled-coil region" evidence="3">
    <location>
        <begin position="224"/>
        <end position="258"/>
    </location>
</feature>
<dbReference type="InterPro" id="IPR050465">
    <property type="entry name" value="UPF0194_transport"/>
</dbReference>
<evidence type="ECO:0000256" key="1">
    <source>
        <dbReference type="ARBA" id="ARBA00004196"/>
    </source>
</evidence>
<feature type="coiled-coil region" evidence="3">
    <location>
        <begin position="141"/>
        <end position="171"/>
    </location>
</feature>
<accession>A0AA86T838</accession>
<evidence type="ECO:0000259" key="5">
    <source>
        <dbReference type="Pfam" id="PF25876"/>
    </source>
</evidence>